<comment type="caution">
    <text evidence="4">The sequence shown here is derived from an EMBL/GenBank/DDBJ whole genome shotgun (WGS) entry which is preliminary data.</text>
</comment>
<keyword evidence="2" id="KW-0732">Signal</keyword>
<gene>
    <name evidence="4" type="ORF">BJY14_003418</name>
</gene>
<keyword evidence="5" id="KW-1185">Reference proteome</keyword>
<dbReference type="InterPro" id="IPR012347">
    <property type="entry name" value="Ferritin-like"/>
</dbReference>
<dbReference type="PANTHER" id="PTHR36933:SF1">
    <property type="entry name" value="SLL0788 PROTEIN"/>
    <property type="match status" value="1"/>
</dbReference>
<sequence>MKRAFALLTVPALAIALAACGNDEGSTGHPAPSHSMPGHSASPGGAQAGPHNGQDVMFAQMMIPHHRQAVEMAGLAATRASSAQVKALAADIKKAQEPEIQQLSAWLRSWGSPVPSPGTSGMGGMHHGGMDGMDGMMSEKDMKELEAAKGRAFDKAFLEMMIEHHEGAVAMARTEESAGRFPPARQLAGKIISSQTAEIAKMRTLLKQ</sequence>
<dbReference type="PANTHER" id="PTHR36933">
    <property type="entry name" value="SLL0788 PROTEIN"/>
    <property type="match status" value="1"/>
</dbReference>
<dbReference type="PROSITE" id="PS51257">
    <property type="entry name" value="PROKAR_LIPOPROTEIN"/>
    <property type="match status" value="1"/>
</dbReference>
<feature type="domain" description="DUF305" evidence="3">
    <location>
        <begin position="55"/>
        <end position="206"/>
    </location>
</feature>
<dbReference type="EMBL" id="JACCBA010000001">
    <property type="protein sequence ID" value="NYD47435.1"/>
    <property type="molecule type" value="Genomic_DNA"/>
</dbReference>
<evidence type="ECO:0000313" key="5">
    <source>
        <dbReference type="Proteomes" id="UP000529783"/>
    </source>
</evidence>
<dbReference type="Pfam" id="PF03713">
    <property type="entry name" value="DUF305"/>
    <property type="match status" value="1"/>
</dbReference>
<protein>
    <submittedName>
        <fullName evidence="4">Uncharacterized protein (DUF305 family)</fullName>
    </submittedName>
</protein>
<feature type="chain" id="PRO_5030838639" evidence="2">
    <location>
        <begin position="22"/>
        <end position="208"/>
    </location>
</feature>
<feature type="region of interest" description="Disordered" evidence="1">
    <location>
        <begin position="23"/>
        <end position="53"/>
    </location>
</feature>
<organism evidence="4 5">
    <name type="scientific">Actinomadura luteofluorescens</name>
    <dbReference type="NCBI Taxonomy" id="46163"/>
    <lineage>
        <taxon>Bacteria</taxon>
        <taxon>Bacillati</taxon>
        <taxon>Actinomycetota</taxon>
        <taxon>Actinomycetes</taxon>
        <taxon>Streptosporangiales</taxon>
        <taxon>Thermomonosporaceae</taxon>
        <taxon>Actinomadura</taxon>
    </lineage>
</organism>
<evidence type="ECO:0000259" key="3">
    <source>
        <dbReference type="Pfam" id="PF03713"/>
    </source>
</evidence>
<dbReference type="Gene3D" id="1.20.1260.10">
    <property type="match status" value="1"/>
</dbReference>
<dbReference type="InterPro" id="IPR005183">
    <property type="entry name" value="DUF305_CopM-like"/>
</dbReference>
<reference evidence="4 5" key="1">
    <citation type="submission" date="2020-07" db="EMBL/GenBank/DDBJ databases">
        <title>Sequencing the genomes of 1000 actinobacteria strains.</title>
        <authorList>
            <person name="Klenk H.-P."/>
        </authorList>
    </citation>
    <scope>NUCLEOTIDE SEQUENCE [LARGE SCALE GENOMIC DNA]</scope>
    <source>
        <strain evidence="4 5">DSM 40398</strain>
    </source>
</reference>
<dbReference type="RefSeq" id="WP_179844510.1">
    <property type="nucleotide sequence ID" value="NZ_JACCBA010000001.1"/>
</dbReference>
<feature type="signal peptide" evidence="2">
    <location>
        <begin position="1"/>
        <end position="21"/>
    </location>
</feature>
<accession>A0A7Y9EHN0</accession>
<name>A0A7Y9EHN0_9ACTN</name>
<dbReference type="Proteomes" id="UP000529783">
    <property type="component" value="Unassembled WGS sequence"/>
</dbReference>
<proteinExistence type="predicted"/>
<evidence type="ECO:0000256" key="2">
    <source>
        <dbReference type="SAM" id="SignalP"/>
    </source>
</evidence>
<evidence type="ECO:0000313" key="4">
    <source>
        <dbReference type="EMBL" id="NYD47435.1"/>
    </source>
</evidence>
<dbReference type="AlphaFoldDB" id="A0A7Y9EHN0"/>
<evidence type="ECO:0000256" key="1">
    <source>
        <dbReference type="SAM" id="MobiDB-lite"/>
    </source>
</evidence>